<organism evidence="1 2">
    <name type="scientific">Pantoea brenneri</name>
    <dbReference type="NCBI Taxonomy" id="472694"/>
    <lineage>
        <taxon>Bacteria</taxon>
        <taxon>Pseudomonadati</taxon>
        <taxon>Pseudomonadota</taxon>
        <taxon>Gammaproteobacteria</taxon>
        <taxon>Enterobacterales</taxon>
        <taxon>Erwiniaceae</taxon>
        <taxon>Pantoea</taxon>
    </lineage>
</organism>
<gene>
    <name evidence="1" type="ORF">AABB92_18065</name>
</gene>
<keyword evidence="2" id="KW-1185">Reference proteome</keyword>
<reference evidence="1 2" key="1">
    <citation type="submission" date="2024-04" db="EMBL/GenBank/DDBJ databases">
        <authorList>
            <person name="Suleimanova A.D."/>
            <person name="Pudova D.S."/>
            <person name="Shagimardanova E.I."/>
            <person name="Sharipova M.R."/>
        </authorList>
    </citation>
    <scope>NUCLEOTIDE SEQUENCE [LARGE SCALE GENOMIC DNA]</scope>
    <source>
        <strain evidence="1 2">3.1</strain>
    </source>
</reference>
<sequence length="49" mass="5153">MTIPSDIPRLPASYQREISATLAAVSPASTRQPASPRCSLLLIFSPALG</sequence>
<dbReference type="EMBL" id="JBCGBG010000005">
    <property type="protein sequence ID" value="MEL7697559.1"/>
    <property type="molecule type" value="Genomic_DNA"/>
</dbReference>
<comment type="caution">
    <text evidence="1">The sequence shown here is derived from an EMBL/GenBank/DDBJ whole genome shotgun (WGS) entry which is preliminary data.</text>
</comment>
<protein>
    <submittedName>
        <fullName evidence="1">Uncharacterized protein</fullName>
    </submittedName>
</protein>
<evidence type="ECO:0000313" key="1">
    <source>
        <dbReference type="EMBL" id="MEL7697559.1"/>
    </source>
</evidence>
<proteinExistence type="predicted"/>
<dbReference type="Proteomes" id="UP001468095">
    <property type="component" value="Unassembled WGS sequence"/>
</dbReference>
<dbReference type="RefSeq" id="WP_161797056.1">
    <property type="nucleotide sequence ID" value="NZ_JBCGBG010000005.1"/>
</dbReference>
<evidence type="ECO:0000313" key="2">
    <source>
        <dbReference type="Proteomes" id="UP001468095"/>
    </source>
</evidence>
<name>A0ABU9MRC6_9GAMM</name>
<accession>A0ABU9MRC6</accession>